<dbReference type="PANTHER" id="PTHR43861">
    <property type="entry name" value="TRANS-ACONITATE 2-METHYLTRANSFERASE-RELATED"/>
    <property type="match status" value="1"/>
</dbReference>
<dbReference type="Proteomes" id="UP000237631">
    <property type="component" value="Unassembled WGS sequence"/>
</dbReference>
<keyword evidence="3" id="KW-1185">Reference proteome</keyword>
<sequence>MMPNESNKDCTPDFRDLDTFFNLRTVEAHGPHIIPYVKSDSRIIDVGCGIGSITLDLARRAPDGYVLGVDHSASSIATAKAQAAAAGLTNVDFMQADVYSLPSSIPSNSFDIAHCHQLLLHLDKPIDALKSMSHVVRTGGIVATRDMHSQCTRPTTPAIQRNWELYHTLSRQRGAHPEAGLINSLWMQEAGFDREHVSSGDVANLLMEPDEKGMFAKALLPSFAATYGKPIESEDDEKWLRQFKKDILAWADMPNSSFIWYDGWVIGEKTWE</sequence>
<proteinExistence type="predicted"/>
<dbReference type="PANTHER" id="PTHR43861:SF1">
    <property type="entry name" value="TRANS-ACONITATE 2-METHYLTRANSFERASE"/>
    <property type="match status" value="1"/>
</dbReference>
<dbReference type="EMBL" id="PNEN01000313">
    <property type="protein sequence ID" value="PPJ60154.1"/>
    <property type="molecule type" value="Genomic_DNA"/>
</dbReference>
<organism evidence="2 3">
    <name type="scientific">Cercospora berteroae</name>
    <dbReference type="NCBI Taxonomy" id="357750"/>
    <lineage>
        <taxon>Eukaryota</taxon>
        <taxon>Fungi</taxon>
        <taxon>Dikarya</taxon>
        <taxon>Ascomycota</taxon>
        <taxon>Pezizomycotina</taxon>
        <taxon>Dothideomycetes</taxon>
        <taxon>Dothideomycetidae</taxon>
        <taxon>Mycosphaerellales</taxon>
        <taxon>Mycosphaerellaceae</taxon>
        <taxon>Cercospora</taxon>
    </lineage>
</organism>
<dbReference type="Gene3D" id="3.40.50.150">
    <property type="entry name" value="Vaccinia Virus protein VP39"/>
    <property type="match status" value="1"/>
</dbReference>
<dbReference type="Pfam" id="PF13847">
    <property type="entry name" value="Methyltransf_31"/>
    <property type="match status" value="1"/>
</dbReference>
<accession>A0A2S6CK92</accession>
<dbReference type="InterPro" id="IPR029063">
    <property type="entry name" value="SAM-dependent_MTases_sf"/>
</dbReference>
<reference evidence="3" key="1">
    <citation type="journal article" date="2017" name="bioRxiv">
        <title>Conservation of a gene cluster reveals novel cercosporin biosynthetic mechanisms and extends production to the genus Colletotrichum.</title>
        <authorList>
            <person name="de Jonge R."/>
            <person name="Ebert M.K."/>
            <person name="Huitt-Roehl C.R."/>
            <person name="Pal P."/>
            <person name="Suttle J.C."/>
            <person name="Spanner R.E."/>
            <person name="Neubauer J.D."/>
            <person name="Jurick W.M.II."/>
            <person name="Stott K.A."/>
            <person name="Secor G.A."/>
            <person name="Thomma B.P.H.J."/>
            <person name="Van de Peer Y."/>
            <person name="Townsend C.A."/>
            <person name="Bolton M.D."/>
        </authorList>
    </citation>
    <scope>NUCLEOTIDE SEQUENCE [LARGE SCALE GENOMIC DNA]</scope>
    <source>
        <strain evidence="3">CBS538.71</strain>
    </source>
</reference>
<dbReference type="SUPFAM" id="SSF53335">
    <property type="entry name" value="S-adenosyl-L-methionine-dependent methyltransferases"/>
    <property type="match status" value="1"/>
</dbReference>
<evidence type="ECO:0000259" key="1">
    <source>
        <dbReference type="Pfam" id="PF13847"/>
    </source>
</evidence>
<comment type="caution">
    <text evidence="2">The sequence shown here is derived from an EMBL/GenBank/DDBJ whole genome shotgun (WGS) entry which is preliminary data.</text>
</comment>
<dbReference type="STRING" id="357750.A0A2S6CK92"/>
<feature type="domain" description="Methyltransferase" evidence="1">
    <location>
        <begin position="38"/>
        <end position="151"/>
    </location>
</feature>
<gene>
    <name evidence="2" type="ORF">CBER1_03090</name>
</gene>
<dbReference type="AlphaFoldDB" id="A0A2S6CK92"/>
<evidence type="ECO:0000313" key="3">
    <source>
        <dbReference type="Proteomes" id="UP000237631"/>
    </source>
</evidence>
<protein>
    <recommendedName>
        <fullName evidence="1">Methyltransferase domain-containing protein</fullName>
    </recommendedName>
</protein>
<name>A0A2S6CK92_9PEZI</name>
<dbReference type="CDD" id="cd02440">
    <property type="entry name" value="AdoMet_MTases"/>
    <property type="match status" value="1"/>
</dbReference>
<dbReference type="InterPro" id="IPR025714">
    <property type="entry name" value="Methyltranfer_dom"/>
</dbReference>
<dbReference type="OrthoDB" id="10017101at2759"/>
<evidence type="ECO:0000313" key="2">
    <source>
        <dbReference type="EMBL" id="PPJ60154.1"/>
    </source>
</evidence>